<organism evidence="3 4">
    <name type="scientific">Dendrobium chrysotoxum</name>
    <name type="common">Orchid</name>
    <dbReference type="NCBI Taxonomy" id="161865"/>
    <lineage>
        <taxon>Eukaryota</taxon>
        <taxon>Viridiplantae</taxon>
        <taxon>Streptophyta</taxon>
        <taxon>Embryophyta</taxon>
        <taxon>Tracheophyta</taxon>
        <taxon>Spermatophyta</taxon>
        <taxon>Magnoliopsida</taxon>
        <taxon>Liliopsida</taxon>
        <taxon>Asparagales</taxon>
        <taxon>Orchidaceae</taxon>
        <taxon>Epidendroideae</taxon>
        <taxon>Malaxideae</taxon>
        <taxon>Dendrobiinae</taxon>
        <taxon>Dendrobium</taxon>
    </lineage>
</organism>
<dbReference type="Proteomes" id="UP000775213">
    <property type="component" value="Unassembled WGS sequence"/>
</dbReference>
<gene>
    <name evidence="3" type="ORF">IEQ34_020995</name>
</gene>
<keyword evidence="4" id="KW-1185">Reference proteome</keyword>
<dbReference type="EMBL" id="JAGFBR010000018">
    <property type="protein sequence ID" value="KAH0450303.1"/>
    <property type="molecule type" value="Genomic_DNA"/>
</dbReference>
<feature type="transmembrane region" description="Helical" evidence="2">
    <location>
        <begin position="451"/>
        <end position="484"/>
    </location>
</feature>
<feature type="region of interest" description="Disordered" evidence="1">
    <location>
        <begin position="182"/>
        <end position="246"/>
    </location>
</feature>
<feature type="region of interest" description="Disordered" evidence="1">
    <location>
        <begin position="268"/>
        <end position="289"/>
    </location>
</feature>
<accession>A0AAV7G4I4</accession>
<name>A0AAV7G4I4_DENCH</name>
<keyword evidence="2" id="KW-0812">Transmembrane</keyword>
<keyword evidence="2" id="KW-0472">Membrane</keyword>
<sequence>MTRRMTLFRKSLTPRTVSRRRSNAMSVSLTKRRCRASSRILASSSLTFRSISSTSPAIWRTTRNLAQLSGSLRRPLPSPPRRHNCVSCSRRRRRLLFGGVIRADEVDGYANDLWLGGFGLDLGLRVVTIADWIPMAAVEGVRHPPPTSSLRTSAEMVRDVSGIFSLDAGSFFGKYRDVSPACWRTRTRPPSGSGQPDSLRVRVNPTPPANTATPLAATRQRRPAVEASGGKDTTLLSRGKRRAGSDAPPLLAAIHAMMDETLEMLHPDYSPPNPHHSHSSSAVPDQGSDLLSFHDLSMIPPPIRRNFSDHPLSFWRKSCHRLPQLDHSAFPMTQPPPEFSSPTLYRPRGSPLQHRDNVIGPSTAAAENKSIISWRRMTRRMTLFRKSLTPRTVSRRRSNAMSVSLTKRRCRASSRILASSSLTFRSISSTSPAIWRTTRTFFLTRNPRTALWIVTAAATLASPVGIAVSAVVAGAGAGVFFPVALSEPTKWTGMLMTFGLVDSGCTWA</sequence>
<evidence type="ECO:0000313" key="4">
    <source>
        <dbReference type="Proteomes" id="UP000775213"/>
    </source>
</evidence>
<keyword evidence="2" id="KW-1133">Transmembrane helix</keyword>
<proteinExistence type="predicted"/>
<evidence type="ECO:0000313" key="3">
    <source>
        <dbReference type="EMBL" id="KAH0450303.1"/>
    </source>
</evidence>
<reference evidence="3 4" key="1">
    <citation type="journal article" date="2021" name="Hortic Res">
        <title>Chromosome-scale assembly of the Dendrobium chrysotoxum genome enhances the understanding of orchid evolution.</title>
        <authorList>
            <person name="Zhang Y."/>
            <person name="Zhang G.Q."/>
            <person name="Zhang D."/>
            <person name="Liu X.D."/>
            <person name="Xu X.Y."/>
            <person name="Sun W.H."/>
            <person name="Yu X."/>
            <person name="Zhu X."/>
            <person name="Wang Z.W."/>
            <person name="Zhao X."/>
            <person name="Zhong W.Y."/>
            <person name="Chen H."/>
            <person name="Yin W.L."/>
            <person name="Huang T."/>
            <person name="Niu S.C."/>
            <person name="Liu Z.J."/>
        </authorList>
    </citation>
    <scope>NUCLEOTIDE SEQUENCE [LARGE SCALE GENOMIC DNA]</scope>
    <source>
        <strain evidence="3">Lindl</strain>
    </source>
</reference>
<evidence type="ECO:0000256" key="2">
    <source>
        <dbReference type="SAM" id="Phobius"/>
    </source>
</evidence>
<protein>
    <submittedName>
        <fullName evidence="3">Uncharacterized protein</fullName>
    </submittedName>
</protein>
<dbReference type="AlphaFoldDB" id="A0AAV7G4I4"/>
<comment type="caution">
    <text evidence="3">The sequence shown here is derived from an EMBL/GenBank/DDBJ whole genome shotgun (WGS) entry which is preliminary data.</text>
</comment>
<feature type="compositionally biased region" description="Low complexity" evidence="1">
    <location>
        <begin position="209"/>
        <end position="218"/>
    </location>
</feature>
<evidence type="ECO:0000256" key="1">
    <source>
        <dbReference type="SAM" id="MobiDB-lite"/>
    </source>
</evidence>